<dbReference type="InterPro" id="IPR036060">
    <property type="entry name" value="Znf_C2H2C_sf"/>
</dbReference>
<dbReference type="Gene3D" id="4.10.320.30">
    <property type="match status" value="6"/>
</dbReference>
<protein>
    <submittedName>
        <fullName evidence="15">Myelin transcription factor 1b</fullName>
    </submittedName>
</protein>
<dbReference type="PANTHER" id="PTHR10816">
    <property type="entry name" value="MYELIN TRANSCRIPTION FACTOR 1-RELATED"/>
    <property type="match status" value="1"/>
</dbReference>
<feature type="region of interest" description="Disordered" evidence="13">
    <location>
        <begin position="255"/>
        <end position="277"/>
    </location>
</feature>
<evidence type="ECO:0000256" key="7">
    <source>
        <dbReference type="ARBA" id="ARBA00023015"/>
    </source>
</evidence>
<dbReference type="GO" id="GO:0000981">
    <property type="term" value="F:DNA-binding transcription factor activity, RNA polymerase II-specific"/>
    <property type="evidence" value="ECO:0007669"/>
    <property type="project" value="TreeGrafter"/>
</dbReference>
<keyword evidence="7" id="KW-0805">Transcription regulation</keyword>
<evidence type="ECO:0000256" key="2">
    <source>
        <dbReference type="ARBA" id="ARBA00010194"/>
    </source>
</evidence>
<dbReference type="Proteomes" id="UP000472267">
    <property type="component" value="Chromosome 20"/>
</dbReference>
<feature type="region of interest" description="Disordered" evidence="13">
    <location>
        <begin position="51"/>
        <end position="183"/>
    </location>
</feature>
<dbReference type="PANTHER" id="PTHR10816:SF10">
    <property type="entry name" value="MYELIN TRANSCRIPTION FACTOR 1"/>
    <property type="match status" value="1"/>
</dbReference>
<dbReference type="GO" id="GO:0000978">
    <property type="term" value="F:RNA polymerase II cis-regulatory region sequence-specific DNA binding"/>
    <property type="evidence" value="ECO:0007669"/>
    <property type="project" value="TreeGrafter"/>
</dbReference>
<evidence type="ECO:0000256" key="8">
    <source>
        <dbReference type="ARBA" id="ARBA00023125"/>
    </source>
</evidence>
<keyword evidence="6" id="KW-0862">Zinc</keyword>
<feature type="compositionally biased region" description="Basic and acidic residues" evidence="13">
    <location>
        <begin position="123"/>
        <end position="138"/>
    </location>
</feature>
<feature type="compositionally biased region" description="Basic and acidic residues" evidence="13">
    <location>
        <begin position="153"/>
        <end position="178"/>
    </location>
</feature>
<evidence type="ECO:0000256" key="4">
    <source>
        <dbReference type="ARBA" id="ARBA00022737"/>
    </source>
</evidence>
<evidence type="ECO:0000256" key="5">
    <source>
        <dbReference type="ARBA" id="ARBA00022771"/>
    </source>
</evidence>
<evidence type="ECO:0000256" key="12">
    <source>
        <dbReference type="SAM" id="Coils"/>
    </source>
</evidence>
<dbReference type="FunFam" id="4.10.320.30:FF:000001">
    <property type="entry name" value="Myelin transcription factor 1-like, a"/>
    <property type="match status" value="5"/>
</dbReference>
<feature type="compositionally biased region" description="Acidic residues" evidence="13">
    <location>
        <begin position="112"/>
        <end position="122"/>
    </location>
</feature>
<evidence type="ECO:0000256" key="6">
    <source>
        <dbReference type="ARBA" id="ARBA00022833"/>
    </source>
</evidence>
<reference evidence="15" key="1">
    <citation type="submission" date="2019-06" db="EMBL/GenBank/DDBJ databases">
        <authorList>
            <consortium name="Wellcome Sanger Institute Data Sharing"/>
        </authorList>
    </citation>
    <scope>NUCLEOTIDE SEQUENCE [LARGE SCALE GENOMIC DNA]</scope>
</reference>
<dbReference type="PROSITE" id="PS51802">
    <property type="entry name" value="ZF_CCHHC"/>
    <property type="match status" value="6"/>
</dbReference>
<feature type="region of interest" description="Disordered" evidence="13">
    <location>
        <begin position="489"/>
        <end position="516"/>
    </location>
</feature>
<keyword evidence="10" id="KW-0539">Nucleus</keyword>
<feature type="coiled-coil region" evidence="12">
    <location>
        <begin position="720"/>
        <end position="782"/>
    </location>
</feature>
<feature type="compositionally biased region" description="Low complexity" evidence="13">
    <location>
        <begin position="452"/>
        <end position="476"/>
    </location>
</feature>
<feature type="compositionally biased region" description="Acidic residues" evidence="13">
    <location>
        <begin position="139"/>
        <end position="152"/>
    </location>
</feature>
<dbReference type="Pfam" id="PF01530">
    <property type="entry name" value="zf-C2HC"/>
    <property type="match status" value="6"/>
</dbReference>
<dbReference type="SUPFAM" id="SSF103637">
    <property type="entry name" value="CCHHC domain"/>
    <property type="match status" value="6"/>
</dbReference>
<accession>A0A672HER6</accession>
<organism evidence="15 16">
    <name type="scientific">Salarias fasciatus</name>
    <name type="common">Jewelled blenny</name>
    <name type="synonym">Blennius fasciatus</name>
    <dbReference type="NCBI Taxonomy" id="181472"/>
    <lineage>
        <taxon>Eukaryota</taxon>
        <taxon>Metazoa</taxon>
        <taxon>Chordata</taxon>
        <taxon>Craniata</taxon>
        <taxon>Vertebrata</taxon>
        <taxon>Euteleostomi</taxon>
        <taxon>Actinopterygii</taxon>
        <taxon>Neopterygii</taxon>
        <taxon>Teleostei</taxon>
        <taxon>Neoteleostei</taxon>
        <taxon>Acanthomorphata</taxon>
        <taxon>Ovalentaria</taxon>
        <taxon>Blenniimorphae</taxon>
        <taxon>Blenniiformes</taxon>
        <taxon>Blennioidei</taxon>
        <taxon>Blenniidae</taxon>
        <taxon>Salariinae</taxon>
        <taxon>Salarias</taxon>
    </lineage>
</organism>
<comment type="similarity">
    <text evidence="2">Belongs to the MYT1 family.</text>
</comment>
<evidence type="ECO:0000313" key="15">
    <source>
        <dbReference type="Ensembl" id="ENSSFAP00005027683.1"/>
    </source>
</evidence>
<dbReference type="OMA" id="APDVIFE"/>
<feature type="compositionally biased region" description="Low complexity" evidence="13">
    <location>
        <begin position="348"/>
        <end position="368"/>
    </location>
</feature>
<feature type="compositionally biased region" description="Basic and acidic residues" evidence="13">
    <location>
        <begin position="99"/>
        <end position="111"/>
    </location>
</feature>
<keyword evidence="4" id="KW-0677">Repeat</keyword>
<dbReference type="GO" id="GO:0008270">
    <property type="term" value="F:zinc ion binding"/>
    <property type="evidence" value="ECO:0007669"/>
    <property type="project" value="UniProtKB-KW"/>
</dbReference>
<evidence type="ECO:0000256" key="1">
    <source>
        <dbReference type="ARBA" id="ARBA00004123"/>
    </source>
</evidence>
<feature type="domain" description="Myelin transcription factor 1" evidence="14">
    <location>
        <begin position="298"/>
        <end position="545"/>
    </location>
</feature>
<evidence type="ECO:0000313" key="16">
    <source>
        <dbReference type="Proteomes" id="UP000472267"/>
    </source>
</evidence>
<keyword evidence="3" id="KW-0479">Metal-binding</keyword>
<sequence>HSNLNQRERERERERGGRCPTPGCNGSGHISGRYSRHRSILGCPIARKRRLEEAEAEQEQEQEQESERPASKRKSHPLKLALDEGFSAESDASSEAEGDGDKDAGKEQEAKEAEEEEEEEEGGRDAAVEEKEEKKKEEEATEDEQMNGQEEESPVKDGEEEKSAAEEESSRPEKREIKCPTPGCDGTGHVTGLYPHHRSLSGCPHKDRIPPEILAMHENVLKCPTPGCTGQGHVNSNRNTHRSLSGCPIAAAEKLSKSHDKQHLSQPGAEHLKGSPNDRVLRPMCFVKQLEVPQYGSYRPNMAPSTPRANLAKELEKYSKVSFDYASFDAQVFGKRTLAPKMLTSETSPKAFKTKPSFPKSSSPSLSLHEYGKSSSLAYDYSHDAEAAHMAATAILNLSTRCWEKPENLSTKPQSKVMEPSPELDIEVDENGTLDLSMKKPIKREGSLSGASPGVRSPDPSSSSSLHHGGSSGVTSPNLLAYKQEDWEGPLDYTKPNRQREEELTAPSYVSSDPEDCDMMQDCLEDRKYPGEVTTPSFKVKFQPKDAKKELQLSLGSDPSSVSSLCRCPTPGCDGSGHITGNYASHRRYARPRRRLSPLSPATNSNILFDPDMPEAIICPTPGCDGSGHITGNYASHRSAYGCPLAARRQKEGLLNGTPFNWKAFKTEGPTCPTPGCDGSGHANGSFLTHRSLSGCPRALYAKKKAKFPSEEYLSTKFRAGDGETDIKQLNKEISDLNESNNEMEADMVNLQTQISSMEKNLKNIEHENKMIEEQNEALFMELSGLSRALIRSLANIRLPHMEPITEQNFDSYVSTLTDMYTNKDCFQSPENKALLESINKAVKGIKV</sequence>
<evidence type="ECO:0000259" key="14">
    <source>
        <dbReference type="Pfam" id="PF08474"/>
    </source>
</evidence>
<feature type="region of interest" description="Disordered" evidence="13">
    <location>
        <begin position="347"/>
        <end position="369"/>
    </location>
</feature>
<comment type="subcellular location">
    <subcellularLocation>
        <location evidence="1">Nucleus</location>
    </subcellularLocation>
</comment>
<reference evidence="15" key="2">
    <citation type="submission" date="2025-08" db="UniProtKB">
        <authorList>
            <consortium name="Ensembl"/>
        </authorList>
    </citation>
    <scope>IDENTIFICATION</scope>
</reference>
<evidence type="ECO:0000256" key="13">
    <source>
        <dbReference type="SAM" id="MobiDB-lite"/>
    </source>
</evidence>
<name>A0A672HER6_SALFA</name>
<proteinExistence type="inferred from homology"/>
<dbReference type="AlphaFoldDB" id="A0A672HER6"/>
<feature type="compositionally biased region" description="Acidic residues" evidence="13">
    <location>
        <begin position="54"/>
        <end position="64"/>
    </location>
</feature>
<dbReference type="Gene3D" id="1.20.5.1700">
    <property type="match status" value="1"/>
</dbReference>
<evidence type="ECO:0000256" key="9">
    <source>
        <dbReference type="ARBA" id="ARBA00023163"/>
    </source>
</evidence>
<evidence type="ECO:0000256" key="3">
    <source>
        <dbReference type="ARBA" id="ARBA00022723"/>
    </source>
</evidence>
<reference evidence="15" key="3">
    <citation type="submission" date="2025-09" db="UniProtKB">
        <authorList>
            <consortium name="Ensembl"/>
        </authorList>
    </citation>
    <scope>IDENTIFICATION</scope>
</reference>
<dbReference type="InterPro" id="IPR013681">
    <property type="entry name" value="Myelin_TF"/>
</dbReference>
<feature type="region of interest" description="Disordered" evidence="13">
    <location>
        <begin position="1"/>
        <end position="38"/>
    </location>
</feature>
<dbReference type="InParanoid" id="A0A672HER6"/>
<evidence type="ECO:0000256" key="11">
    <source>
        <dbReference type="PROSITE-ProRule" id="PRU01143"/>
    </source>
</evidence>
<keyword evidence="5 11" id="KW-0863">Zinc-finger</keyword>
<dbReference type="Pfam" id="PF08474">
    <property type="entry name" value="MYT1"/>
    <property type="match status" value="1"/>
</dbReference>
<dbReference type="Ensembl" id="ENSSFAT00005028734.1">
    <property type="protein sequence ID" value="ENSSFAP00005027683.1"/>
    <property type="gene ID" value="ENSSFAG00005014123.1"/>
</dbReference>
<keyword evidence="8" id="KW-0238">DNA-binding</keyword>
<keyword evidence="12" id="KW-0175">Coiled coil</keyword>
<evidence type="ECO:0000256" key="10">
    <source>
        <dbReference type="ARBA" id="ARBA00023242"/>
    </source>
</evidence>
<keyword evidence="16" id="KW-1185">Reference proteome</keyword>
<dbReference type="GO" id="GO:0005634">
    <property type="term" value="C:nucleus"/>
    <property type="evidence" value="ECO:0007669"/>
    <property type="project" value="UniProtKB-SubCell"/>
</dbReference>
<gene>
    <name evidence="15" type="primary">myt1b</name>
</gene>
<dbReference type="InterPro" id="IPR002515">
    <property type="entry name" value="Znf_C2H2C"/>
</dbReference>
<feature type="compositionally biased region" description="Basic and acidic residues" evidence="13">
    <location>
        <begin position="1"/>
        <end position="17"/>
    </location>
</feature>
<keyword evidence="9" id="KW-0804">Transcription</keyword>
<feature type="region of interest" description="Disordered" evidence="13">
    <location>
        <begin position="431"/>
        <end position="477"/>
    </location>
</feature>